<reference evidence="7" key="2">
    <citation type="submission" date="2020-11" db="EMBL/GenBank/DDBJ databases">
        <authorList>
            <person name="McCartney M.A."/>
            <person name="Auch B."/>
            <person name="Kono T."/>
            <person name="Mallez S."/>
            <person name="Becker A."/>
            <person name="Gohl D.M."/>
            <person name="Silverstein K.A.T."/>
            <person name="Koren S."/>
            <person name="Bechman K.B."/>
            <person name="Herman A."/>
            <person name="Abrahante J.E."/>
            <person name="Garbe J."/>
        </authorList>
    </citation>
    <scope>NUCLEOTIDE SEQUENCE</scope>
    <source>
        <strain evidence="7">Duluth1</strain>
        <tissue evidence="7">Whole animal</tissue>
    </source>
</reference>
<dbReference type="PANTHER" id="PTHR24027">
    <property type="entry name" value="CADHERIN-23"/>
    <property type="match status" value="1"/>
</dbReference>
<dbReference type="InterPro" id="IPR015919">
    <property type="entry name" value="Cadherin-like_sf"/>
</dbReference>
<keyword evidence="3 5" id="KW-0106">Calcium</keyword>
<dbReference type="GO" id="GO:0016342">
    <property type="term" value="C:catenin complex"/>
    <property type="evidence" value="ECO:0007669"/>
    <property type="project" value="TreeGrafter"/>
</dbReference>
<evidence type="ECO:0000256" key="3">
    <source>
        <dbReference type="ARBA" id="ARBA00022837"/>
    </source>
</evidence>
<keyword evidence="8" id="KW-1185">Reference proteome</keyword>
<evidence type="ECO:0000259" key="6">
    <source>
        <dbReference type="PROSITE" id="PS50268"/>
    </source>
</evidence>
<protein>
    <recommendedName>
        <fullName evidence="6">Cadherin domain-containing protein</fullName>
    </recommendedName>
</protein>
<dbReference type="GO" id="GO:0008013">
    <property type="term" value="F:beta-catenin binding"/>
    <property type="evidence" value="ECO:0007669"/>
    <property type="project" value="TreeGrafter"/>
</dbReference>
<comment type="subcellular location">
    <subcellularLocation>
        <location evidence="1">Membrane</location>
    </subcellularLocation>
</comment>
<dbReference type="CDD" id="cd11304">
    <property type="entry name" value="Cadherin_repeat"/>
    <property type="match status" value="1"/>
</dbReference>
<dbReference type="PANTHER" id="PTHR24027:SF438">
    <property type="entry name" value="CADHERIN 23"/>
    <property type="match status" value="1"/>
</dbReference>
<dbReference type="InterPro" id="IPR002126">
    <property type="entry name" value="Cadherin-like_dom"/>
</dbReference>
<dbReference type="GO" id="GO:0045296">
    <property type="term" value="F:cadherin binding"/>
    <property type="evidence" value="ECO:0007669"/>
    <property type="project" value="TreeGrafter"/>
</dbReference>
<evidence type="ECO:0000256" key="2">
    <source>
        <dbReference type="ARBA" id="ARBA00022737"/>
    </source>
</evidence>
<evidence type="ECO:0000313" key="7">
    <source>
        <dbReference type="EMBL" id="KAH3786739.1"/>
    </source>
</evidence>
<gene>
    <name evidence="7" type="ORF">DPMN_164848</name>
</gene>
<dbReference type="EMBL" id="JAIWYP010000008">
    <property type="protein sequence ID" value="KAH3786739.1"/>
    <property type="molecule type" value="Genomic_DNA"/>
</dbReference>
<evidence type="ECO:0000313" key="8">
    <source>
        <dbReference type="Proteomes" id="UP000828390"/>
    </source>
</evidence>
<dbReference type="PROSITE" id="PS50268">
    <property type="entry name" value="CADHERIN_2"/>
    <property type="match status" value="1"/>
</dbReference>
<proteinExistence type="predicted"/>
<evidence type="ECO:0000256" key="4">
    <source>
        <dbReference type="ARBA" id="ARBA00023136"/>
    </source>
</evidence>
<keyword evidence="2" id="KW-0677">Repeat</keyword>
<comment type="caution">
    <text evidence="7">The sequence shown here is derived from an EMBL/GenBank/DDBJ whole genome shotgun (WGS) entry which is preliminary data.</text>
</comment>
<dbReference type="Gene3D" id="2.60.40.60">
    <property type="entry name" value="Cadherins"/>
    <property type="match status" value="2"/>
</dbReference>
<keyword evidence="4" id="KW-0472">Membrane</keyword>
<dbReference type="InterPro" id="IPR039808">
    <property type="entry name" value="Cadherin"/>
</dbReference>
<organism evidence="7 8">
    <name type="scientific">Dreissena polymorpha</name>
    <name type="common">Zebra mussel</name>
    <name type="synonym">Mytilus polymorpha</name>
    <dbReference type="NCBI Taxonomy" id="45954"/>
    <lineage>
        <taxon>Eukaryota</taxon>
        <taxon>Metazoa</taxon>
        <taxon>Spiralia</taxon>
        <taxon>Lophotrochozoa</taxon>
        <taxon>Mollusca</taxon>
        <taxon>Bivalvia</taxon>
        <taxon>Autobranchia</taxon>
        <taxon>Heteroconchia</taxon>
        <taxon>Euheterodonta</taxon>
        <taxon>Imparidentia</taxon>
        <taxon>Neoheterodontei</taxon>
        <taxon>Myida</taxon>
        <taxon>Dreissenoidea</taxon>
        <taxon>Dreissenidae</taxon>
        <taxon>Dreissena</taxon>
    </lineage>
</organism>
<dbReference type="AlphaFoldDB" id="A0A9D4IVT9"/>
<evidence type="ECO:0000256" key="1">
    <source>
        <dbReference type="ARBA" id="ARBA00004370"/>
    </source>
</evidence>
<dbReference type="Proteomes" id="UP000828390">
    <property type="component" value="Unassembled WGS sequence"/>
</dbReference>
<sequence>MDKILVNAIYIWGIVQLVYSNSPPQFQTAWVGRVFTVSEGDSNGSKTEVVMTATVWMQSSKVDKEYLETFNVTTSIVGKIAVANITIRKPLDFENNTYYALRIISTDNFGKGNTVKDYFVIRVQDVQDTAPVFTSALYRTTVTENIIQGNTILVVSAVDGDFGVPRQINYTLLPESDNAIVRYYDGDNAIVRWRQCD</sequence>
<reference evidence="7" key="1">
    <citation type="journal article" date="2019" name="bioRxiv">
        <title>The Genome of the Zebra Mussel, Dreissena polymorpha: A Resource for Invasive Species Research.</title>
        <authorList>
            <person name="McCartney M.A."/>
            <person name="Auch B."/>
            <person name="Kono T."/>
            <person name="Mallez S."/>
            <person name="Zhang Y."/>
            <person name="Obille A."/>
            <person name="Becker A."/>
            <person name="Abrahante J.E."/>
            <person name="Garbe J."/>
            <person name="Badalamenti J.P."/>
            <person name="Herman A."/>
            <person name="Mangelson H."/>
            <person name="Liachko I."/>
            <person name="Sullivan S."/>
            <person name="Sone E.D."/>
            <person name="Koren S."/>
            <person name="Silverstein K.A.T."/>
            <person name="Beckman K.B."/>
            <person name="Gohl D.M."/>
        </authorList>
    </citation>
    <scope>NUCLEOTIDE SEQUENCE</scope>
    <source>
        <strain evidence="7">Duluth1</strain>
        <tissue evidence="7">Whole animal</tissue>
    </source>
</reference>
<dbReference type="SUPFAM" id="SSF49313">
    <property type="entry name" value="Cadherin-like"/>
    <property type="match status" value="2"/>
</dbReference>
<accession>A0A9D4IVT9</accession>
<dbReference type="GO" id="GO:0005509">
    <property type="term" value="F:calcium ion binding"/>
    <property type="evidence" value="ECO:0007669"/>
    <property type="project" value="UniProtKB-UniRule"/>
</dbReference>
<name>A0A9D4IVT9_DREPO</name>
<dbReference type="GO" id="GO:0016477">
    <property type="term" value="P:cell migration"/>
    <property type="evidence" value="ECO:0007669"/>
    <property type="project" value="TreeGrafter"/>
</dbReference>
<dbReference type="GO" id="GO:0007156">
    <property type="term" value="P:homophilic cell adhesion via plasma membrane adhesion molecules"/>
    <property type="evidence" value="ECO:0007669"/>
    <property type="project" value="InterPro"/>
</dbReference>
<feature type="domain" description="Cadherin" evidence="6">
    <location>
        <begin position="35"/>
        <end position="133"/>
    </location>
</feature>
<evidence type="ECO:0000256" key="5">
    <source>
        <dbReference type="PROSITE-ProRule" id="PRU00043"/>
    </source>
</evidence>